<accession>A0A1N6KPD8</accession>
<keyword evidence="2" id="KW-1185">Reference proteome</keyword>
<evidence type="ECO:0000313" key="1">
    <source>
        <dbReference type="EMBL" id="SIO58395.1"/>
    </source>
</evidence>
<dbReference type="OrthoDB" id="1630256at2"/>
<dbReference type="Proteomes" id="UP000185151">
    <property type="component" value="Unassembled WGS sequence"/>
</dbReference>
<sequence>MALLGGTALTYADWAKRIDDDGKVATIINLLSQTNEILDDMLVVEGNLPTGHKTTVRTGLPSATWRLLNYGVVKTKSTTAQVTDNCGMLECFSEIDKALADLNGNTAEFRLSEDMAFLEGMNQQMAGTLFYGNVQTNPERFMGLSPRYNTSTTASAQTAVNVINAGGVASTNTSIWIVTWGPNTCHGIFPKGQISGLQHYDLGDLVPLTDANGNLYRGYRTHFKWDMGLTVRDWRYIVRIADIDVTLLSGGSAANLINALIRGVHRLPTAPVRVSTEQKSDAPDGAMMQMGRLAIYCNRTIRTYLDIQAVNKTNVLLRLEEWEGKAITTFRGIPVRTCDQILSTESSI</sequence>
<dbReference type="RefSeq" id="WP_074298681.1">
    <property type="nucleotide sequence ID" value="NZ_FSRU01000002.1"/>
</dbReference>
<name>A0A1N6KPD8_9BURK</name>
<proteinExistence type="predicted"/>
<protein>
    <recommendedName>
        <fullName evidence="3">Phage protein</fullName>
    </recommendedName>
</protein>
<evidence type="ECO:0000313" key="2">
    <source>
        <dbReference type="Proteomes" id="UP000185151"/>
    </source>
</evidence>
<dbReference type="AlphaFoldDB" id="A0A1N6KPD8"/>
<evidence type="ECO:0008006" key="3">
    <source>
        <dbReference type="Google" id="ProtNLM"/>
    </source>
</evidence>
<reference evidence="1 2" key="1">
    <citation type="submission" date="2016-11" db="EMBL/GenBank/DDBJ databases">
        <authorList>
            <person name="Jaros S."/>
            <person name="Januszkiewicz K."/>
            <person name="Wedrychowicz H."/>
        </authorList>
    </citation>
    <scope>NUCLEOTIDE SEQUENCE [LARGE SCALE GENOMIC DNA]</scope>
    <source>
        <strain evidence="1 2">GAS95</strain>
    </source>
</reference>
<dbReference type="NCBIfam" id="NF045672">
    <property type="entry name" value="MCP_gp7_epsi_15"/>
    <property type="match status" value="1"/>
</dbReference>
<dbReference type="EMBL" id="FSRU01000002">
    <property type="protein sequence ID" value="SIO58395.1"/>
    <property type="molecule type" value="Genomic_DNA"/>
</dbReference>
<dbReference type="InterPro" id="IPR048813">
    <property type="entry name" value="GP7-like"/>
</dbReference>
<gene>
    <name evidence="1" type="ORF">SAMN05444165_4129</name>
</gene>
<dbReference type="Pfam" id="PF20911">
    <property type="entry name" value="GP7"/>
    <property type="match status" value="1"/>
</dbReference>
<organism evidence="1 2">
    <name type="scientific">Paraburkholderia phenazinium</name>
    <dbReference type="NCBI Taxonomy" id="60549"/>
    <lineage>
        <taxon>Bacteria</taxon>
        <taxon>Pseudomonadati</taxon>
        <taxon>Pseudomonadota</taxon>
        <taxon>Betaproteobacteria</taxon>
        <taxon>Burkholderiales</taxon>
        <taxon>Burkholderiaceae</taxon>
        <taxon>Paraburkholderia</taxon>
    </lineage>
</organism>